<feature type="signal peptide" evidence="1">
    <location>
        <begin position="1"/>
        <end position="23"/>
    </location>
</feature>
<dbReference type="OrthoDB" id="9806326at2"/>
<dbReference type="STRING" id="983920.Y88_0882"/>
<dbReference type="RefSeq" id="WP_008066132.1">
    <property type="nucleotide sequence ID" value="NZ_AQWK01000001.1"/>
</dbReference>
<evidence type="ECO:0000256" key="1">
    <source>
        <dbReference type="SAM" id="SignalP"/>
    </source>
</evidence>
<keyword evidence="1" id="KW-0732">Signal</keyword>
<dbReference type="InterPro" id="IPR002816">
    <property type="entry name" value="TraB/PrgY/GumN_fam"/>
</dbReference>
<dbReference type="Proteomes" id="UP000004728">
    <property type="component" value="Unassembled WGS sequence"/>
</dbReference>
<dbReference type="HOGENOM" id="CLU_057525_0_1_5"/>
<sequence>MNSRPLRLATAALLATFALLLGACHHQPEKPAPRVALWAIEEQGHAKGWIMGTIHALPPDTTWRRPAIDSAMTGADRLVMEIGEPIDPNVAGQALARLAMTPGLPPPSARLDNAARSALGNVYRKLGVDDSRFLNEESWAVALQISALASQKAGAAADNGVEPQLRKAMAGKPIVGLETVDSQFAIFDALPTKAQNVLLTDVVREAAADRDDDADMLDLWLRGDDLGMAREANSGFLSDPVLHEALLAARNRAWTERIDALLKDGAHPFIAVGAAHVAGHNGLPEMLKAKGWTIRRVY</sequence>
<dbReference type="PANTHER" id="PTHR40590">
    <property type="entry name" value="CYTOPLASMIC PROTEIN-RELATED"/>
    <property type="match status" value="1"/>
</dbReference>
<evidence type="ECO:0000313" key="3">
    <source>
        <dbReference type="Proteomes" id="UP000004728"/>
    </source>
</evidence>
<name>F1Z991_9SPHN</name>
<feature type="chain" id="PRO_5003277633" evidence="1">
    <location>
        <begin position="24"/>
        <end position="298"/>
    </location>
</feature>
<proteinExistence type="predicted"/>
<dbReference type="PANTHER" id="PTHR40590:SF1">
    <property type="entry name" value="CYTOPLASMIC PROTEIN"/>
    <property type="match status" value="1"/>
</dbReference>
<dbReference type="InterPro" id="IPR047111">
    <property type="entry name" value="YbaP-like"/>
</dbReference>
<dbReference type="InParanoid" id="F1Z991"/>
<dbReference type="PROSITE" id="PS51257">
    <property type="entry name" value="PROKAR_LIPOPROTEIN"/>
    <property type="match status" value="1"/>
</dbReference>
<dbReference type="CDD" id="cd14789">
    <property type="entry name" value="Tiki"/>
    <property type="match status" value="1"/>
</dbReference>
<dbReference type="FunCoup" id="F1Z991">
    <property type="interactions" value="9"/>
</dbReference>
<accession>F1Z991</accession>
<comment type="caution">
    <text evidence="2">The sequence shown here is derived from an EMBL/GenBank/DDBJ whole genome shotgun (WGS) entry which is preliminary data.</text>
</comment>
<evidence type="ECO:0000313" key="2">
    <source>
        <dbReference type="EMBL" id="EGD58822.1"/>
    </source>
</evidence>
<dbReference type="AlphaFoldDB" id="F1Z991"/>
<dbReference type="EMBL" id="AEWJ01000039">
    <property type="protein sequence ID" value="EGD58822.1"/>
    <property type="molecule type" value="Genomic_DNA"/>
</dbReference>
<protein>
    <submittedName>
        <fullName evidence="2">GumN</fullName>
    </submittedName>
</protein>
<gene>
    <name evidence="2" type="ORF">Y88_0882</name>
</gene>
<keyword evidence="3" id="KW-1185">Reference proteome</keyword>
<dbReference type="Pfam" id="PF01963">
    <property type="entry name" value="TraB_PrgY_gumN"/>
    <property type="match status" value="1"/>
</dbReference>
<dbReference type="eggNOG" id="COG3735">
    <property type="taxonomic scope" value="Bacteria"/>
</dbReference>
<organism evidence="2 3">
    <name type="scientific">Novosphingobium nitrogenifigens DSM 19370</name>
    <dbReference type="NCBI Taxonomy" id="983920"/>
    <lineage>
        <taxon>Bacteria</taxon>
        <taxon>Pseudomonadati</taxon>
        <taxon>Pseudomonadota</taxon>
        <taxon>Alphaproteobacteria</taxon>
        <taxon>Sphingomonadales</taxon>
        <taxon>Sphingomonadaceae</taxon>
        <taxon>Novosphingobium</taxon>
    </lineage>
</organism>
<reference evidence="2 3" key="1">
    <citation type="journal article" date="2012" name="J. Bacteriol.">
        <title>Draft Genome Sequence of Novosphingobium nitrogenifigens Y88T.</title>
        <authorList>
            <person name="Strabala T.J."/>
            <person name="Macdonald L."/>
            <person name="Liu V."/>
            <person name="Smit A.M."/>
        </authorList>
    </citation>
    <scope>NUCLEOTIDE SEQUENCE [LARGE SCALE GENOMIC DNA]</scope>
    <source>
        <strain evidence="2 3">DSM 19370</strain>
    </source>
</reference>